<evidence type="ECO:0000313" key="3">
    <source>
        <dbReference type="Proteomes" id="UP000823775"/>
    </source>
</evidence>
<feature type="non-terminal residue" evidence="2">
    <location>
        <position position="101"/>
    </location>
</feature>
<comment type="caution">
    <text evidence="2">The sequence shown here is derived from an EMBL/GenBank/DDBJ whole genome shotgun (WGS) entry which is preliminary data.</text>
</comment>
<reference evidence="2 3" key="1">
    <citation type="journal article" date="2021" name="BMC Genomics">
        <title>Datura genome reveals duplications of psychoactive alkaloid biosynthetic genes and high mutation rate following tissue culture.</title>
        <authorList>
            <person name="Rajewski A."/>
            <person name="Carter-House D."/>
            <person name="Stajich J."/>
            <person name="Litt A."/>
        </authorList>
    </citation>
    <scope>NUCLEOTIDE SEQUENCE [LARGE SCALE GENOMIC DNA]</scope>
    <source>
        <strain evidence="2">AR-01</strain>
    </source>
</reference>
<organism evidence="2 3">
    <name type="scientific">Datura stramonium</name>
    <name type="common">Jimsonweed</name>
    <name type="synonym">Common thornapple</name>
    <dbReference type="NCBI Taxonomy" id="4076"/>
    <lineage>
        <taxon>Eukaryota</taxon>
        <taxon>Viridiplantae</taxon>
        <taxon>Streptophyta</taxon>
        <taxon>Embryophyta</taxon>
        <taxon>Tracheophyta</taxon>
        <taxon>Spermatophyta</taxon>
        <taxon>Magnoliopsida</taxon>
        <taxon>eudicotyledons</taxon>
        <taxon>Gunneridae</taxon>
        <taxon>Pentapetalae</taxon>
        <taxon>asterids</taxon>
        <taxon>lamiids</taxon>
        <taxon>Solanales</taxon>
        <taxon>Solanaceae</taxon>
        <taxon>Solanoideae</taxon>
        <taxon>Datureae</taxon>
        <taxon>Datura</taxon>
    </lineage>
</organism>
<sequence>MQGEIAALAQAHSPSSRNLRQPGGTSQSSPSSAGSRRERTVMPIAAVMRGSWNFGILPDHVRCSNRPTIATDPLRWCIIRCSKFAAERQTSLKRNLLSQIT</sequence>
<evidence type="ECO:0000256" key="1">
    <source>
        <dbReference type="SAM" id="MobiDB-lite"/>
    </source>
</evidence>
<evidence type="ECO:0000313" key="2">
    <source>
        <dbReference type="EMBL" id="MCD7466787.1"/>
    </source>
</evidence>
<accession>A0ABS8T844</accession>
<gene>
    <name evidence="2" type="ORF">HAX54_003811</name>
</gene>
<dbReference type="EMBL" id="JACEIK010001175">
    <property type="protein sequence ID" value="MCD7466787.1"/>
    <property type="molecule type" value="Genomic_DNA"/>
</dbReference>
<name>A0ABS8T844_DATST</name>
<keyword evidence="3" id="KW-1185">Reference proteome</keyword>
<protein>
    <submittedName>
        <fullName evidence="2">Uncharacterized protein</fullName>
    </submittedName>
</protein>
<dbReference type="Proteomes" id="UP000823775">
    <property type="component" value="Unassembled WGS sequence"/>
</dbReference>
<feature type="compositionally biased region" description="Low complexity" evidence="1">
    <location>
        <begin position="20"/>
        <end position="34"/>
    </location>
</feature>
<feature type="region of interest" description="Disordered" evidence="1">
    <location>
        <begin position="1"/>
        <end position="39"/>
    </location>
</feature>
<proteinExistence type="predicted"/>